<accession>A0A1V4SJB1</accession>
<dbReference type="STRING" id="48256.CLHUN_20070"/>
<dbReference type="NCBIfam" id="TIGR01643">
    <property type="entry name" value="YD_repeat_2x"/>
    <property type="match status" value="1"/>
</dbReference>
<organism evidence="1 2">
    <name type="scientific">Ruminiclostridium hungatei</name>
    <name type="common">Clostridium hungatei</name>
    <dbReference type="NCBI Taxonomy" id="48256"/>
    <lineage>
        <taxon>Bacteria</taxon>
        <taxon>Bacillati</taxon>
        <taxon>Bacillota</taxon>
        <taxon>Clostridia</taxon>
        <taxon>Eubacteriales</taxon>
        <taxon>Oscillospiraceae</taxon>
        <taxon>Ruminiclostridium</taxon>
    </lineage>
</organism>
<dbReference type="InterPro" id="IPR050708">
    <property type="entry name" value="T6SS_VgrG/RHS"/>
</dbReference>
<evidence type="ECO:0000313" key="2">
    <source>
        <dbReference type="Proteomes" id="UP000191554"/>
    </source>
</evidence>
<dbReference type="AlphaFoldDB" id="A0A1V4SJB1"/>
<dbReference type="GO" id="GO:0016787">
    <property type="term" value="F:hydrolase activity"/>
    <property type="evidence" value="ECO:0007669"/>
    <property type="project" value="UniProtKB-KW"/>
</dbReference>
<dbReference type="Gene3D" id="2.180.10.10">
    <property type="entry name" value="RHS repeat-associated core"/>
    <property type="match status" value="1"/>
</dbReference>
<dbReference type="NCBIfam" id="TIGR03696">
    <property type="entry name" value="Rhs_assc_core"/>
    <property type="match status" value="1"/>
</dbReference>
<dbReference type="RefSeq" id="WP_242656487.1">
    <property type="nucleotide sequence ID" value="NZ_MZGX01000012.1"/>
</dbReference>
<dbReference type="PANTHER" id="PTHR32305:SF15">
    <property type="entry name" value="PROTEIN RHSA-RELATED"/>
    <property type="match status" value="1"/>
</dbReference>
<dbReference type="InterPro" id="IPR022385">
    <property type="entry name" value="Rhs_assc_core"/>
</dbReference>
<dbReference type="EMBL" id="MZGX01000012">
    <property type="protein sequence ID" value="OPX43982.1"/>
    <property type="molecule type" value="Genomic_DNA"/>
</dbReference>
<keyword evidence="1" id="KW-0378">Hydrolase</keyword>
<gene>
    <name evidence="1" type="primary">wapA_6</name>
    <name evidence="1" type="ORF">CLHUN_20070</name>
</gene>
<protein>
    <submittedName>
        <fullName evidence="1">tRNA(Glu)-specific nuclease WapA</fullName>
        <ecNumber evidence="1">3.1.-.-</ecNumber>
    </submittedName>
</protein>
<name>A0A1V4SJB1_RUMHU</name>
<sequence length="520" mass="57608">MTADGVSSTAYVYDGNNRLTEETKTVGQSSETTHYSYDNNGNTICKYTETISPATEGQTTEAYISAAGAAEEITSAGTDYIGTGFPETASPETPLPETVPEITTGQALSLEAQTADTGTDESSNEVNNDNSVTINEYNGLNQLVKTVTGDITAEYTYDGNGLRASKTVNGVTTNHIWDGDQMVLEIDGAGNVSNKYVRGINLIYAGEGANRRYFLYNGHGDTAQLTSTTGSSIKVYEYDAFGVEKNIDPEDTNLFRYCGEYFDKETGTIYLRARYYDPTIGRFITEDSYWGKDSDPLSLNLYTYCENNPIDYIDPSGHMPVKMLRNYFNLYRTGKINRDSVAKQILLMNIGNPYVGFHEIAQIFVGDKVAAKKSEVTLEYSIKAINDKGKTIKYEADVVKTSQFGKYVWEIKPLNGKDPKEQLELYKEKGDLALGPTYSDISGIKILSVNNIFSNDYTLYMGINFPEKGVATYYFYSVDEDGKTKELSTAAAKRICEDILFPMFYPIPMPMPMPLPVPVP</sequence>
<dbReference type="PANTHER" id="PTHR32305">
    <property type="match status" value="1"/>
</dbReference>
<keyword evidence="2" id="KW-1185">Reference proteome</keyword>
<dbReference type="Proteomes" id="UP000191554">
    <property type="component" value="Unassembled WGS sequence"/>
</dbReference>
<reference evidence="1 2" key="1">
    <citation type="submission" date="2017-03" db="EMBL/GenBank/DDBJ databases">
        <title>Genome sequence of Clostridium hungatei DSM 14427.</title>
        <authorList>
            <person name="Poehlein A."/>
            <person name="Daniel R."/>
        </authorList>
    </citation>
    <scope>NUCLEOTIDE SEQUENCE [LARGE SCALE GENOMIC DNA]</scope>
    <source>
        <strain evidence="1 2">DSM 14427</strain>
    </source>
</reference>
<comment type="caution">
    <text evidence="1">The sequence shown here is derived from an EMBL/GenBank/DDBJ whole genome shotgun (WGS) entry which is preliminary data.</text>
</comment>
<dbReference type="EC" id="3.1.-.-" evidence="1"/>
<dbReference type="InterPro" id="IPR006530">
    <property type="entry name" value="YD"/>
</dbReference>
<proteinExistence type="predicted"/>
<evidence type="ECO:0000313" key="1">
    <source>
        <dbReference type="EMBL" id="OPX43982.1"/>
    </source>
</evidence>